<evidence type="ECO:0000313" key="1">
    <source>
        <dbReference type="EMBL" id="MFC3681380.1"/>
    </source>
</evidence>
<sequence length="249" mass="28494">MSDKSTFLLYKNPADLFGKGSFGQVAFDLETGVNFSPYVVDQSDVNTHYSLLEGEEGLIIDGQVVQGLPVYTRYTKGRYQCCQRVPHVGDIYWEPSLISAQSGGHTVWDPSSFSPLDSEHFGKWSEFGNWVPKYKMERLRDLLLHRTIVGLAGNLKYVLIVLDGMADYRGHVANTTFRQIGDLTGYGKDTVNKHLDELKRLKVIKELSRTRRKQKGMHQETLPREYEILIGYQTVEWKDQNFSLVSTNY</sequence>
<evidence type="ECO:0000313" key="2">
    <source>
        <dbReference type="Proteomes" id="UP001595722"/>
    </source>
</evidence>
<organism evidence="1 2">
    <name type="scientific">Bacterioplanoides pacificum</name>
    <dbReference type="NCBI Taxonomy" id="1171596"/>
    <lineage>
        <taxon>Bacteria</taxon>
        <taxon>Pseudomonadati</taxon>
        <taxon>Pseudomonadota</taxon>
        <taxon>Gammaproteobacteria</taxon>
        <taxon>Oceanospirillales</taxon>
        <taxon>Oceanospirillaceae</taxon>
        <taxon>Bacterioplanoides</taxon>
    </lineage>
</organism>
<keyword evidence="2" id="KW-1185">Reference proteome</keyword>
<dbReference type="EMBL" id="JBHRYB010000014">
    <property type="protein sequence ID" value="MFC3681380.1"/>
    <property type="molecule type" value="Genomic_DNA"/>
</dbReference>
<dbReference type="Proteomes" id="UP001595722">
    <property type="component" value="Unassembled WGS sequence"/>
</dbReference>
<accession>A0ABV7VV13</accession>
<name>A0ABV7VV13_9GAMM</name>
<reference evidence="2" key="1">
    <citation type="journal article" date="2019" name="Int. J. Syst. Evol. Microbiol.">
        <title>The Global Catalogue of Microorganisms (GCM) 10K type strain sequencing project: providing services to taxonomists for standard genome sequencing and annotation.</title>
        <authorList>
            <consortium name="The Broad Institute Genomics Platform"/>
            <consortium name="The Broad Institute Genome Sequencing Center for Infectious Disease"/>
            <person name="Wu L."/>
            <person name="Ma J."/>
        </authorList>
    </citation>
    <scope>NUCLEOTIDE SEQUENCE [LARGE SCALE GENOMIC DNA]</scope>
    <source>
        <strain evidence="2">KCTC 42424</strain>
    </source>
</reference>
<comment type="caution">
    <text evidence="1">The sequence shown here is derived from an EMBL/GenBank/DDBJ whole genome shotgun (WGS) entry which is preliminary data.</text>
</comment>
<evidence type="ECO:0008006" key="3">
    <source>
        <dbReference type="Google" id="ProtNLM"/>
    </source>
</evidence>
<proteinExistence type="predicted"/>
<gene>
    <name evidence="1" type="ORF">ACFOMG_14845</name>
</gene>
<protein>
    <recommendedName>
        <fullName evidence="3">HTH crp-type domain-containing protein</fullName>
    </recommendedName>
</protein>
<dbReference type="RefSeq" id="WP_376867754.1">
    <property type="nucleotide sequence ID" value="NZ_JBHRYB010000014.1"/>
</dbReference>